<proteinExistence type="predicted"/>
<dbReference type="AlphaFoldDB" id="A0A067SK30"/>
<organism evidence="1 2">
    <name type="scientific">Galerina marginata (strain CBS 339.88)</name>
    <dbReference type="NCBI Taxonomy" id="685588"/>
    <lineage>
        <taxon>Eukaryota</taxon>
        <taxon>Fungi</taxon>
        <taxon>Dikarya</taxon>
        <taxon>Basidiomycota</taxon>
        <taxon>Agaricomycotina</taxon>
        <taxon>Agaricomycetes</taxon>
        <taxon>Agaricomycetidae</taxon>
        <taxon>Agaricales</taxon>
        <taxon>Agaricineae</taxon>
        <taxon>Strophariaceae</taxon>
        <taxon>Galerina</taxon>
    </lineage>
</organism>
<keyword evidence="2" id="KW-1185">Reference proteome</keyword>
<evidence type="ECO:0000313" key="2">
    <source>
        <dbReference type="Proteomes" id="UP000027222"/>
    </source>
</evidence>
<dbReference type="Proteomes" id="UP000027222">
    <property type="component" value="Unassembled WGS sequence"/>
</dbReference>
<sequence length="93" mass="10224">MSSIARKLFHLCFRAPFLEPGALPFFLGSGSSSTTIYQANSCDVTSFTAWQKRTNIGLSPSLNFASPAEDLEARFDAGAFVVLIDVSRAWRIF</sequence>
<evidence type="ECO:0000313" key="1">
    <source>
        <dbReference type="EMBL" id="KDR71305.1"/>
    </source>
</evidence>
<gene>
    <name evidence="1" type="ORF">GALMADRAFT_143998</name>
</gene>
<dbReference type="EMBL" id="KL142393">
    <property type="protein sequence ID" value="KDR71305.1"/>
    <property type="molecule type" value="Genomic_DNA"/>
</dbReference>
<protein>
    <submittedName>
        <fullName evidence="1">Uncharacterized protein</fullName>
    </submittedName>
</protein>
<reference evidence="2" key="1">
    <citation type="journal article" date="2014" name="Proc. Natl. Acad. Sci. U.S.A.">
        <title>Extensive sampling of basidiomycete genomes demonstrates inadequacy of the white-rot/brown-rot paradigm for wood decay fungi.</title>
        <authorList>
            <person name="Riley R."/>
            <person name="Salamov A.A."/>
            <person name="Brown D.W."/>
            <person name="Nagy L.G."/>
            <person name="Floudas D."/>
            <person name="Held B.W."/>
            <person name="Levasseur A."/>
            <person name="Lombard V."/>
            <person name="Morin E."/>
            <person name="Otillar R."/>
            <person name="Lindquist E.A."/>
            <person name="Sun H."/>
            <person name="LaButti K.M."/>
            <person name="Schmutz J."/>
            <person name="Jabbour D."/>
            <person name="Luo H."/>
            <person name="Baker S.E."/>
            <person name="Pisabarro A.G."/>
            <person name="Walton J.D."/>
            <person name="Blanchette R.A."/>
            <person name="Henrissat B."/>
            <person name="Martin F."/>
            <person name="Cullen D."/>
            <person name="Hibbett D.S."/>
            <person name="Grigoriev I.V."/>
        </authorList>
    </citation>
    <scope>NUCLEOTIDE SEQUENCE [LARGE SCALE GENOMIC DNA]</scope>
    <source>
        <strain evidence="2">CBS 339.88</strain>
    </source>
</reference>
<dbReference type="HOGENOM" id="CLU_2399829_0_0_1"/>
<name>A0A067SK30_GALM3</name>
<accession>A0A067SK30</accession>